<dbReference type="AlphaFoldDB" id="A0A1M5LZ44"/>
<dbReference type="InterPro" id="IPR000873">
    <property type="entry name" value="AMP-dep_synth/lig_dom"/>
</dbReference>
<dbReference type="EMBL" id="FQWD01000004">
    <property type="protein sequence ID" value="SHG69663.1"/>
    <property type="molecule type" value="Genomic_DNA"/>
</dbReference>
<protein>
    <submittedName>
        <fullName evidence="3">Feruloyl-CoA synthase</fullName>
    </submittedName>
</protein>
<sequence>MTDLPPFKENPWAAPRVNVQRCDDGSLLVDCDRVPQRSYHNVIEMLQRTVAKYPKRRFMAEKRAHSLGEQACQTENDTDWTFVTYEAIDKQTDALAQWFLDNTQPQANVMILSHNTLEHAAVNLAGMKARCPIAPISPNYSLLSKDFNKLKAIFAKLEPQVIFVQNISHYGRALKALPLEHCVVLYAEGEAPEGIYAVSFADAANTAVTFQVADAIQAIQGDDIAKILFTSGSTGEPKGVVNTHTNLCSTQASLLTVIDVDEENNPPILLDWMPWHHTYGGNQNVHRVIKSGGTLYIDDGKPLPGMFEKTLNNIKTVPLNCYTTVPAVYALLVDAMERDDALREAFFRHMDWCSYGGSDMPQETFDHFQQLAIRETGKRISMITALGATESAAVTTIVHWPTTKMGSIGLPIPGTQLKLMPKDDKYELCVKGPQITPGYYQAEALNKQVFDSEGFFHTGDAVRWLDPEQPEKGLQFAGRVSEDFKLLNGTWVHTSMLRIDLQSVLAPLVFDVVITGQDKPYLGLLIWLNEDVVKRVFGMPDATAEELAAHPRVIARIRQSLYEHNVQHSGASTRIERARILTTPPSMDTGEMSDKRSINQRKVQVLRANDVAALYADEPDDSVLSDLRSPQSQSAVSPVVN</sequence>
<evidence type="ECO:0000313" key="4">
    <source>
        <dbReference type="Proteomes" id="UP000184520"/>
    </source>
</evidence>
<feature type="domain" description="AMP-dependent synthetase/ligase" evidence="2">
    <location>
        <begin position="61"/>
        <end position="440"/>
    </location>
</feature>
<dbReference type="STRING" id="634436.SAMN05216361_2826"/>
<feature type="compositionally biased region" description="Low complexity" evidence="1">
    <location>
        <begin position="629"/>
        <end position="641"/>
    </location>
</feature>
<proteinExistence type="predicted"/>
<dbReference type="InterPro" id="IPR020845">
    <property type="entry name" value="AMP-binding_CS"/>
</dbReference>
<dbReference type="RefSeq" id="WP_073323514.1">
    <property type="nucleotide sequence ID" value="NZ_FQWD01000004.1"/>
</dbReference>
<dbReference type="OrthoDB" id="9803968at2"/>
<evidence type="ECO:0000256" key="1">
    <source>
        <dbReference type="SAM" id="MobiDB-lite"/>
    </source>
</evidence>
<dbReference type="PROSITE" id="PS00455">
    <property type="entry name" value="AMP_BINDING"/>
    <property type="match status" value="1"/>
</dbReference>
<organism evidence="3 4">
    <name type="scientific">Marisediminitalea aggregata</name>
    <dbReference type="NCBI Taxonomy" id="634436"/>
    <lineage>
        <taxon>Bacteria</taxon>
        <taxon>Pseudomonadati</taxon>
        <taxon>Pseudomonadota</taxon>
        <taxon>Gammaproteobacteria</taxon>
        <taxon>Alteromonadales</taxon>
        <taxon>Alteromonadaceae</taxon>
        <taxon>Marisediminitalea</taxon>
    </lineage>
</organism>
<dbReference type="Gene3D" id="3.40.50.12780">
    <property type="entry name" value="N-terminal domain of ligase-like"/>
    <property type="match status" value="1"/>
</dbReference>
<dbReference type="GO" id="GO:0016405">
    <property type="term" value="F:CoA-ligase activity"/>
    <property type="evidence" value="ECO:0007669"/>
    <property type="project" value="TreeGrafter"/>
</dbReference>
<feature type="region of interest" description="Disordered" evidence="1">
    <location>
        <begin position="622"/>
        <end position="641"/>
    </location>
</feature>
<reference evidence="4" key="1">
    <citation type="submission" date="2016-11" db="EMBL/GenBank/DDBJ databases">
        <authorList>
            <person name="Varghese N."/>
            <person name="Submissions S."/>
        </authorList>
    </citation>
    <scope>NUCLEOTIDE SEQUENCE [LARGE SCALE GENOMIC DNA]</scope>
    <source>
        <strain evidence="4">CGMCC 1.8995</strain>
    </source>
</reference>
<accession>A0A1M5LZ44</accession>
<evidence type="ECO:0000259" key="2">
    <source>
        <dbReference type="Pfam" id="PF00501"/>
    </source>
</evidence>
<keyword evidence="4" id="KW-1185">Reference proteome</keyword>
<dbReference type="Pfam" id="PF00501">
    <property type="entry name" value="AMP-binding"/>
    <property type="match status" value="1"/>
</dbReference>
<evidence type="ECO:0000313" key="3">
    <source>
        <dbReference type="EMBL" id="SHG69663.1"/>
    </source>
</evidence>
<gene>
    <name evidence="3" type="ORF">SAMN05216361_2826</name>
</gene>
<dbReference type="SUPFAM" id="SSF56801">
    <property type="entry name" value="Acetyl-CoA synthetase-like"/>
    <property type="match status" value="1"/>
</dbReference>
<dbReference type="PANTHER" id="PTHR24096">
    <property type="entry name" value="LONG-CHAIN-FATTY-ACID--COA LIGASE"/>
    <property type="match status" value="1"/>
</dbReference>
<dbReference type="Proteomes" id="UP000184520">
    <property type="component" value="Unassembled WGS sequence"/>
</dbReference>
<name>A0A1M5LZ44_9ALTE</name>
<dbReference type="InterPro" id="IPR042099">
    <property type="entry name" value="ANL_N_sf"/>
</dbReference>
<dbReference type="Pfam" id="PF23562">
    <property type="entry name" value="AMP-binding_C_3"/>
    <property type="match status" value="1"/>
</dbReference>
<dbReference type="PANTHER" id="PTHR24096:SF420">
    <property type="entry name" value="LONG-CHAIN-FATTY-ACID--COA LIGASE-RELATED"/>
    <property type="match status" value="1"/>
</dbReference>